<dbReference type="InterPro" id="IPR027417">
    <property type="entry name" value="P-loop_NTPase"/>
</dbReference>
<keyword evidence="4" id="KW-0520">NAD</keyword>
<dbReference type="PANTHER" id="PTHR11017">
    <property type="entry name" value="LEUCINE-RICH REPEAT-CONTAINING PROTEIN"/>
    <property type="match status" value="1"/>
</dbReference>
<organism evidence="7 8">
    <name type="scientific">Nyssa sinensis</name>
    <dbReference type="NCBI Taxonomy" id="561372"/>
    <lineage>
        <taxon>Eukaryota</taxon>
        <taxon>Viridiplantae</taxon>
        <taxon>Streptophyta</taxon>
        <taxon>Embryophyta</taxon>
        <taxon>Tracheophyta</taxon>
        <taxon>Spermatophyta</taxon>
        <taxon>Magnoliopsida</taxon>
        <taxon>eudicotyledons</taxon>
        <taxon>Gunneridae</taxon>
        <taxon>Pentapetalae</taxon>
        <taxon>asterids</taxon>
        <taxon>Cornales</taxon>
        <taxon>Nyssaceae</taxon>
        <taxon>Nyssa</taxon>
    </lineage>
</organism>
<keyword evidence="2" id="KW-0677">Repeat</keyword>
<evidence type="ECO:0000313" key="7">
    <source>
        <dbReference type="EMBL" id="KAA8529497.1"/>
    </source>
</evidence>
<evidence type="ECO:0000256" key="4">
    <source>
        <dbReference type="ARBA" id="ARBA00023027"/>
    </source>
</evidence>
<dbReference type="SUPFAM" id="SSF52058">
    <property type="entry name" value="L domain-like"/>
    <property type="match status" value="1"/>
</dbReference>
<feature type="region of interest" description="Disordered" evidence="5">
    <location>
        <begin position="1031"/>
        <end position="1050"/>
    </location>
</feature>
<accession>A0A5J5AJ39</accession>
<dbReference type="PROSITE" id="PS51450">
    <property type="entry name" value="LRR"/>
    <property type="match status" value="1"/>
</dbReference>
<name>A0A5J5AJ39_9ASTE</name>
<dbReference type="PANTHER" id="PTHR11017:SF513">
    <property type="entry name" value="TIR DOMAIN-CONTAINING PROTEIN"/>
    <property type="match status" value="1"/>
</dbReference>
<evidence type="ECO:0000256" key="5">
    <source>
        <dbReference type="SAM" id="MobiDB-lite"/>
    </source>
</evidence>
<dbReference type="Pfam" id="PF23282">
    <property type="entry name" value="WHD_ROQ1"/>
    <property type="match status" value="1"/>
</dbReference>
<dbReference type="Pfam" id="PF23598">
    <property type="entry name" value="LRR_14"/>
    <property type="match status" value="2"/>
</dbReference>
<dbReference type="InterPro" id="IPR001611">
    <property type="entry name" value="Leu-rich_rpt"/>
</dbReference>
<feature type="domain" description="TIR" evidence="6">
    <location>
        <begin position="21"/>
        <end position="181"/>
    </location>
</feature>
<dbReference type="InterPro" id="IPR055414">
    <property type="entry name" value="LRR_R13L4/SHOC2-like"/>
</dbReference>
<dbReference type="Gene3D" id="3.40.50.300">
    <property type="entry name" value="P-loop containing nucleotide triphosphate hydrolases"/>
    <property type="match status" value="1"/>
</dbReference>
<dbReference type="GO" id="GO:0006952">
    <property type="term" value="P:defense response"/>
    <property type="evidence" value="ECO:0007669"/>
    <property type="project" value="UniProtKB-KW"/>
</dbReference>
<dbReference type="InterPro" id="IPR042197">
    <property type="entry name" value="Apaf_helical"/>
</dbReference>
<keyword evidence="3" id="KW-0611">Plant defense</keyword>
<dbReference type="GO" id="GO:0051707">
    <property type="term" value="P:response to other organism"/>
    <property type="evidence" value="ECO:0007669"/>
    <property type="project" value="UniProtKB-ARBA"/>
</dbReference>
<dbReference type="InterPro" id="IPR044974">
    <property type="entry name" value="Disease_R_plants"/>
</dbReference>
<dbReference type="GO" id="GO:0043531">
    <property type="term" value="F:ADP binding"/>
    <property type="evidence" value="ECO:0007669"/>
    <property type="project" value="InterPro"/>
</dbReference>
<dbReference type="SUPFAM" id="SSF46785">
    <property type="entry name" value="Winged helix' DNA-binding domain"/>
    <property type="match status" value="1"/>
</dbReference>
<reference evidence="7 8" key="1">
    <citation type="submission" date="2019-09" db="EMBL/GenBank/DDBJ databases">
        <title>A chromosome-level genome assembly of the Chinese tupelo Nyssa sinensis.</title>
        <authorList>
            <person name="Yang X."/>
            <person name="Kang M."/>
            <person name="Yang Y."/>
            <person name="Xiong H."/>
            <person name="Wang M."/>
            <person name="Zhang Z."/>
            <person name="Wang Z."/>
            <person name="Wu H."/>
            <person name="Ma T."/>
            <person name="Liu J."/>
            <person name="Xi Z."/>
        </authorList>
    </citation>
    <scope>NUCLEOTIDE SEQUENCE [LARGE SCALE GENOMIC DNA]</scope>
    <source>
        <strain evidence="7">J267</strain>
        <tissue evidence="7">Leaf</tissue>
    </source>
</reference>
<dbReference type="Pfam" id="PF01582">
    <property type="entry name" value="TIR"/>
    <property type="match status" value="1"/>
</dbReference>
<dbReference type="EMBL" id="CM018044">
    <property type="protein sequence ID" value="KAA8529497.1"/>
    <property type="molecule type" value="Genomic_DNA"/>
</dbReference>
<dbReference type="FunFam" id="3.40.50.10140:FF:000007">
    <property type="entry name" value="Disease resistance protein (TIR-NBS-LRR class)"/>
    <property type="match status" value="1"/>
</dbReference>
<dbReference type="SUPFAM" id="SSF52540">
    <property type="entry name" value="P-loop containing nucleoside triphosphate hydrolases"/>
    <property type="match status" value="1"/>
</dbReference>
<evidence type="ECO:0000313" key="8">
    <source>
        <dbReference type="Proteomes" id="UP000325577"/>
    </source>
</evidence>
<evidence type="ECO:0000259" key="6">
    <source>
        <dbReference type="PROSITE" id="PS50104"/>
    </source>
</evidence>
<dbReference type="InterPro" id="IPR000157">
    <property type="entry name" value="TIR_dom"/>
</dbReference>
<keyword evidence="8" id="KW-1185">Reference proteome</keyword>
<dbReference type="GO" id="GO:0007165">
    <property type="term" value="P:signal transduction"/>
    <property type="evidence" value="ECO:0007669"/>
    <property type="project" value="InterPro"/>
</dbReference>
<feature type="compositionally biased region" description="Polar residues" evidence="5">
    <location>
        <begin position="1032"/>
        <end position="1043"/>
    </location>
</feature>
<dbReference type="InterPro" id="IPR035897">
    <property type="entry name" value="Toll_tir_struct_dom_sf"/>
</dbReference>
<dbReference type="Gene3D" id="3.40.50.10140">
    <property type="entry name" value="Toll/interleukin-1 receptor homology (TIR) domain"/>
    <property type="match status" value="1"/>
</dbReference>
<dbReference type="InterPro" id="IPR003591">
    <property type="entry name" value="Leu-rich_rpt_typical-subtyp"/>
</dbReference>
<gene>
    <name evidence="7" type="ORF">F0562_033704</name>
</gene>
<dbReference type="Gene3D" id="1.10.8.430">
    <property type="entry name" value="Helical domain of apoptotic protease-activating factors"/>
    <property type="match status" value="1"/>
</dbReference>
<dbReference type="PRINTS" id="PR00364">
    <property type="entry name" value="DISEASERSIST"/>
</dbReference>
<dbReference type="InterPro" id="IPR036390">
    <property type="entry name" value="WH_DNA-bd_sf"/>
</dbReference>
<dbReference type="InterPro" id="IPR032675">
    <property type="entry name" value="LRR_dom_sf"/>
</dbReference>
<dbReference type="Proteomes" id="UP000325577">
    <property type="component" value="Linkage Group LG20"/>
</dbReference>
<sequence>MTDEGDDAWSSSSAYTPSFRFRWDVFLSFRGEDTRHNFTERLYNELVRNGIRTFRDDEELEQGDEIAPSLLTAIEESAASIAIISKNYASSKWCLEELAKIIECRRLILPVFYQVDPSHVRRQMGPFEEAFQNLQLRFGVENVGRWRKAMEKAGGISGWDSRIWEEPLLIQSLVKKVLTKLSNIPLGVAKFPVGLNSRLETLLRMLDVKANGVHIVGFYGMGGVGKTTLAKALYNKLVIHFKKRSFISHVRETSLQHNGLTSLQRKLIGDLSSSDLPSLNDVREGIISIKRVIHEEPVLLVLDDVDNKNQLNALAGEAKWFYEGSRIIITTRNRDILLGKIVNKFYEVKELTSPESLQLFSYHAFGREKPPQNFMKLSEQVVSLTGGLPLALEVFGSFLFDKRRIMEWEDALQKLKRIRPGHLQDVLEISFSVLDEEEKCIFLDIACFFVNMKMKREDAIDIFKGCGFNAEIAITVLTAKSLIKIIDDNVLSMHDQLRDMGRQIVQRQHHADPGMRSRLWDHDEIMTVLKNKKGTRSIEGITLDFEKQYDSSSERIYQKRPGLASAFAYLMELYKKFFGHGAENEKDVILSTKSFEPMVSLRLLQINRVKLDGNFKLLPAALKWLQWKECPLKTLPSEFSPQDLAVLDLSESKITKVWGWGWWDWHRNKMAEKLLVLNLRDCYYLTDIPDLSGIRLEKLILEKCFGLVKIHKSVGDMSTLTHLNLKGCRNLVEFPSDVSGLKRLVNLNLSGCLELKELPEDISGLKSLRELLLNETAIEKLPASIYHLKKLERFSLQDCGSLKQLPVFIGKLSSLTELSLDGSALKEMPNTVGDLTNLEKLNLRRCRSLTSIPDSIGNLKSLIELFLDNSSIQGLPDSIGSLSHLKNFSVGRCRCLTKLPDSMEGLSSLVWLGLQGTSITEVPDQVGALNTLEKLEMGYCESLGSLPKFTANMLNLTTLVLNDVIITELPESIGLLERLDVLKLNNCKYLRRLPASIGRLKCLRYLLMAETAVTELPEEFGKLSSLKRLQMAKTSHPGQPQEGQDSRGGSELIDSAAQENLRLIVLPTSFSNLLSLEELDACGWELSGKIPDGFEKLSLLEILNLGHNNICSLPSSLRGLSILKKLLLPHCKELQFLPPLPSSLLRLNVANCTSLESIPDLSNLECLEDLELTNCKKVMDIPGLECLKSLRRLYTGGCNACLPAVKRRLAKVALKHLKYFSLPGNKIPDFFYEEIPEFSSRKNLELKAVIIGVVVSLDQQQTDSYRDKVPAIVDIQAKITRLNQANIHYYTLLIGGS</sequence>
<evidence type="ECO:0000256" key="2">
    <source>
        <dbReference type="ARBA" id="ARBA00022737"/>
    </source>
</evidence>
<dbReference type="OrthoDB" id="2018313at2759"/>
<evidence type="ECO:0000256" key="3">
    <source>
        <dbReference type="ARBA" id="ARBA00022821"/>
    </source>
</evidence>
<dbReference type="SUPFAM" id="SSF52200">
    <property type="entry name" value="Toll/Interleukin receptor TIR domain"/>
    <property type="match status" value="1"/>
</dbReference>
<keyword evidence="1" id="KW-0433">Leucine-rich repeat</keyword>
<proteinExistence type="predicted"/>
<dbReference type="SMART" id="SM00255">
    <property type="entry name" value="TIR"/>
    <property type="match status" value="1"/>
</dbReference>
<dbReference type="InterPro" id="IPR058192">
    <property type="entry name" value="WHD_ROQ1-like"/>
</dbReference>
<dbReference type="PROSITE" id="PS50104">
    <property type="entry name" value="TIR"/>
    <property type="match status" value="1"/>
</dbReference>
<dbReference type="SMART" id="SM00369">
    <property type="entry name" value="LRR_TYP"/>
    <property type="match status" value="6"/>
</dbReference>
<evidence type="ECO:0000256" key="1">
    <source>
        <dbReference type="ARBA" id="ARBA00022614"/>
    </source>
</evidence>
<dbReference type="Gene3D" id="3.80.10.10">
    <property type="entry name" value="Ribonuclease Inhibitor"/>
    <property type="match status" value="3"/>
</dbReference>
<dbReference type="Pfam" id="PF00931">
    <property type="entry name" value="NB-ARC"/>
    <property type="match status" value="1"/>
</dbReference>
<protein>
    <recommendedName>
        <fullName evidence="6">TIR domain-containing protein</fullName>
    </recommendedName>
</protein>
<dbReference type="SUPFAM" id="SSF52047">
    <property type="entry name" value="RNI-like"/>
    <property type="match status" value="1"/>
</dbReference>
<dbReference type="InterPro" id="IPR002182">
    <property type="entry name" value="NB-ARC"/>
</dbReference>